<feature type="transmembrane region" description="Helical" evidence="9">
    <location>
        <begin position="37"/>
        <end position="58"/>
    </location>
</feature>
<feature type="transmembrane region" description="Helical" evidence="9">
    <location>
        <begin position="177"/>
        <end position="196"/>
    </location>
</feature>
<dbReference type="RefSeq" id="WP_039455134.1">
    <property type="nucleotide sequence ID" value="NZ_JSWE01000058.1"/>
</dbReference>
<evidence type="ECO:0000256" key="8">
    <source>
        <dbReference type="ARBA" id="ARBA00024725"/>
    </source>
</evidence>
<evidence type="ECO:0000259" key="11">
    <source>
        <dbReference type="PROSITE" id="PS50929"/>
    </source>
</evidence>
<protein>
    <submittedName>
        <fullName evidence="12">ABC efflux transporter permease/ATP-binding protein</fullName>
        <ecNumber evidence="12">3.6.3.44</ecNumber>
    </submittedName>
</protein>
<dbReference type="SUPFAM" id="SSF52540">
    <property type="entry name" value="P-loop containing nucleoside triphosphate hydrolases"/>
    <property type="match status" value="1"/>
</dbReference>
<dbReference type="EMBL" id="JSWE01000058">
    <property type="protein sequence ID" value="KIE05892.1"/>
    <property type="molecule type" value="Genomic_DNA"/>
</dbReference>
<gene>
    <name evidence="12" type="primary">mdlB_2</name>
    <name evidence="12" type="ORF">NF27_CG00720</name>
</gene>
<dbReference type="GO" id="GO:0016887">
    <property type="term" value="F:ATP hydrolysis activity"/>
    <property type="evidence" value="ECO:0007669"/>
    <property type="project" value="InterPro"/>
</dbReference>
<dbReference type="AlphaFoldDB" id="A0A0C1MUV9"/>
<reference evidence="12 13" key="1">
    <citation type="submission" date="2014-11" db="EMBL/GenBank/DDBJ databases">
        <title>A Rickettsiales Symbiont of Amoebae With Ancient Features.</title>
        <authorList>
            <person name="Schulz F."/>
            <person name="Martijn J."/>
            <person name="Wascher F."/>
            <person name="Kostanjsek R."/>
            <person name="Ettema T.J."/>
            <person name="Horn M."/>
        </authorList>
    </citation>
    <scope>NUCLEOTIDE SEQUENCE [LARGE SCALE GENOMIC DNA]</scope>
    <source>
        <strain evidence="12 13">UWC36</strain>
    </source>
</reference>
<dbReference type="FunFam" id="3.40.50.300:FF:000251">
    <property type="entry name" value="ABC transporter B family member 19"/>
    <property type="match status" value="1"/>
</dbReference>
<dbReference type="SMART" id="SM00382">
    <property type="entry name" value="AAA"/>
    <property type="match status" value="1"/>
</dbReference>
<accession>A0A0C1MUV9</accession>
<dbReference type="STRING" id="86105.NF27_CG00720"/>
<feature type="transmembrane region" description="Helical" evidence="9">
    <location>
        <begin position="259"/>
        <end position="279"/>
    </location>
</feature>
<comment type="similarity">
    <text evidence="2">Belongs to the ABC transporter superfamily. ABCB family. Multidrug resistance exporter (TC 3.A.1.201) subfamily.</text>
</comment>
<dbReference type="GO" id="GO:0005886">
    <property type="term" value="C:plasma membrane"/>
    <property type="evidence" value="ECO:0007669"/>
    <property type="project" value="UniProtKB-SubCell"/>
</dbReference>
<dbReference type="InterPro" id="IPR039421">
    <property type="entry name" value="Type_1_exporter"/>
</dbReference>
<dbReference type="Proteomes" id="UP000031258">
    <property type="component" value="Unassembled WGS sequence"/>
</dbReference>
<dbReference type="PROSITE" id="PS50929">
    <property type="entry name" value="ABC_TM1F"/>
    <property type="match status" value="1"/>
</dbReference>
<dbReference type="OrthoDB" id="5288404at2"/>
<dbReference type="InterPro" id="IPR036640">
    <property type="entry name" value="ABC1_TM_sf"/>
</dbReference>
<dbReference type="GO" id="GO:0015421">
    <property type="term" value="F:ABC-type oligopeptide transporter activity"/>
    <property type="evidence" value="ECO:0007669"/>
    <property type="project" value="TreeGrafter"/>
</dbReference>
<comment type="caution">
    <text evidence="12">The sequence shown here is derived from an EMBL/GenBank/DDBJ whole genome shotgun (WGS) entry which is preliminary data.</text>
</comment>
<keyword evidence="5 12" id="KW-0067">ATP-binding</keyword>
<feature type="transmembrane region" description="Helical" evidence="9">
    <location>
        <begin position="144"/>
        <end position="171"/>
    </location>
</feature>
<proteinExistence type="inferred from homology"/>
<feature type="transmembrane region" description="Helical" evidence="9">
    <location>
        <begin position="78"/>
        <end position="98"/>
    </location>
</feature>
<dbReference type="InterPro" id="IPR003439">
    <property type="entry name" value="ABC_transporter-like_ATP-bd"/>
</dbReference>
<dbReference type="Pfam" id="PF00005">
    <property type="entry name" value="ABC_tran"/>
    <property type="match status" value="1"/>
</dbReference>
<evidence type="ECO:0000313" key="13">
    <source>
        <dbReference type="Proteomes" id="UP000031258"/>
    </source>
</evidence>
<dbReference type="InterPro" id="IPR017871">
    <property type="entry name" value="ABC_transporter-like_CS"/>
</dbReference>
<evidence type="ECO:0000256" key="1">
    <source>
        <dbReference type="ARBA" id="ARBA00004651"/>
    </source>
</evidence>
<feature type="domain" description="ABC transporter" evidence="10">
    <location>
        <begin position="354"/>
        <end position="590"/>
    </location>
</feature>
<dbReference type="PANTHER" id="PTHR43394:SF1">
    <property type="entry name" value="ATP-BINDING CASSETTE SUB-FAMILY B MEMBER 10, MITOCHONDRIAL"/>
    <property type="match status" value="1"/>
</dbReference>
<dbReference type="GO" id="GO:0090374">
    <property type="term" value="P:oligopeptide export from mitochondrion"/>
    <property type="evidence" value="ECO:0007669"/>
    <property type="project" value="TreeGrafter"/>
</dbReference>
<evidence type="ECO:0000256" key="7">
    <source>
        <dbReference type="ARBA" id="ARBA00023136"/>
    </source>
</evidence>
<dbReference type="GO" id="GO:0005524">
    <property type="term" value="F:ATP binding"/>
    <property type="evidence" value="ECO:0007669"/>
    <property type="project" value="UniProtKB-KW"/>
</dbReference>
<dbReference type="Gene3D" id="1.20.1560.10">
    <property type="entry name" value="ABC transporter type 1, transmembrane domain"/>
    <property type="match status" value="1"/>
</dbReference>
<keyword evidence="4" id="KW-0547">Nucleotide-binding</keyword>
<dbReference type="PROSITE" id="PS50893">
    <property type="entry name" value="ABC_TRANSPORTER_2"/>
    <property type="match status" value="1"/>
</dbReference>
<evidence type="ECO:0000313" key="12">
    <source>
        <dbReference type="EMBL" id="KIE05892.1"/>
    </source>
</evidence>
<comment type="function">
    <text evidence="8">Part of an ABC transporter complex. Transmembrane domains (TMD) form a pore in the inner membrane and the ATP-binding domain (NBD) is responsible for energy generation.</text>
</comment>
<keyword evidence="13" id="KW-1185">Reference proteome</keyword>
<feature type="transmembrane region" description="Helical" evidence="9">
    <location>
        <begin position="294"/>
        <end position="312"/>
    </location>
</feature>
<keyword evidence="12" id="KW-0378">Hydrolase</keyword>
<feature type="domain" description="ABC transmembrane type-1" evidence="11">
    <location>
        <begin position="38"/>
        <end position="320"/>
    </location>
</feature>
<sequence>MSKKNSLNSAFSSEPKSKNIKSLKYLIKYIKPYKYQVFLMIIALIFTSSSVLIIGRSLQYVIDSGLSQHNPAMLDRALIYLICTILVLAFSTAARYYLITLVGEKAIADIRRDIYHQILRLSPSFYESNKSGEILSRMTTDTTLLQTVIGTSLSMAMRNFLMLIGGVILLITTSPKLAGMMGLVIPLVILPIVFFGKKMRIYSKLSQDKVAEVSAHTEETITGIKTIQAYTHEDEEKIIFRNKLGEVIDTSLKRIKSRAFLISIVISLVFGSIGLILWVGGHQVLDGTLTPGELSSFIFLAVVAAGAFGALAETMGDLQKAAGATERLVEFLGIAPEIVSSKDAILLSNFTGAIKVEDLTFYYPSKKSKASLENISLTIAPNKVTAIVGESGAGKSTIFQLLLRFYDTERGKILLDGTDIKDIQLENLRLQFAYVSQDPLIFSTSAYENILYGNPKASYEEVINASKAAAALEFIEKLPNGFDTYLGEKGVRLSGGQKQRIAIARAFLKNPKVLLLDEATSSLDSKNEKLVQQALENIMQNRTTIIIAHRLSTVRNANTIYVLKEGKLVEHGTHDELITANGEYNRLVRIQLTNTE</sequence>
<evidence type="ECO:0000256" key="2">
    <source>
        <dbReference type="ARBA" id="ARBA00007577"/>
    </source>
</evidence>
<dbReference type="PROSITE" id="PS00211">
    <property type="entry name" value="ABC_TRANSPORTER_1"/>
    <property type="match status" value="1"/>
</dbReference>
<organism evidence="12 13">
    <name type="scientific">Candidatus Jidaibacter acanthamoebae</name>
    <dbReference type="NCBI Taxonomy" id="86105"/>
    <lineage>
        <taxon>Bacteria</taxon>
        <taxon>Pseudomonadati</taxon>
        <taxon>Pseudomonadota</taxon>
        <taxon>Alphaproteobacteria</taxon>
        <taxon>Rickettsiales</taxon>
        <taxon>Candidatus Midichloriaceae</taxon>
        <taxon>Candidatus Jidaibacter</taxon>
    </lineage>
</organism>
<dbReference type="PANTHER" id="PTHR43394">
    <property type="entry name" value="ATP-DEPENDENT PERMEASE MDL1, MITOCHONDRIAL"/>
    <property type="match status" value="1"/>
</dbReference>
<keyword evidence="3 9" id="KW-0812">Transmembrane</keyword>
<dbReference type="Pfam" id="PF00664">
    <property type="entry name" value="ABC_membrane"/>
    <property type="match status" value="1"/>
</dbReference>
<evidence type="ECO:0000256" key="5">
    <source>
        <dbReference type="ARBA" id="ARBA00022840"/>
    </source>
</evidence>
<name>A0A0C1MUV9_9RICK</name>
<dbReference type="InterPro" id="IPR027417">
    <property type="entry name" value="P-loop_NTPase"/>
</dbReference>
<dbReference type="CDD" id="cd18575">
    <property type="entry name" value="ABC_6TM_bac_exporter_ABCB8_10_like"/>
    <property type="match status" value="1"/>
</dbReference>
<evidence type="ECO:0000256" key="3">
    <source>
        <dbReference type="ARBA" id="ARBA00022692"/>
    </source>
</evidence>
<dbReference type="InterPro" id="IPR011527">
    <property type="entry name" value="ABC1_TM_dom"/>
</dbReference>
<keyword evidence="7 9" id="KW-0472">Membrane</keyword>
<dbReference type="Gene3D" id="3.40.50.300">
    <property type="entry name" value="P-loop containing nucleotide triphosphate hydrolases"/>
    <property type="match status" value="1"/>
</dbReference>
<evidence type="ECO:0000256" key="4">
    <source>
        <dbReference type="ARBA" id="ARBA00022741"/>
    </source>
</evidence>
<dbReference type="InterPro" id="IPR003593">
    <property type="entry name" value="AAA+_ATPase"/>
</dbReference>
<comment type="subcellular location">
    <subcellularLocation>
        <location evidence="1">Cell membrane</location>
        <topology evidence="1">Multi-pass membrane protein</topology>
    </subcellularLocation>
</comment>
<evidence type="ECO:0000256" key="6">
    <source>
        <dbReference type="ARBA" id="ARBA00022989"/>
    </source>
</evidence>
<evidence type="ECO:0000256" key="9">
    <source>
        <dbReference type="SAM" id="Phobius"/>
    </source>
</evidence>
<keyword evidence="6 9" id="KW-1133">Transmembrane helix</keyword>
<dbReference type="SUPFAM" id="SSF90123">
    <property type="entry name" value="ABC transporter transmembrane region"/>
    <property type="match status" value="1"/>
</dbReference>
<dbReference type="EC" id="3.6.3.44" evidence="12"/>
<evidence type="ECO:0000259" key="10">
    <source>
        <dbReference type="PROSITE" id="PS50893"/>
    </source>
</evidence>